<dbReference type="PROSITE" id="PS00598">
    <property type="entry name" value="CHROMO_1"/>
    <property type="match status" value="1"/>
</dbReference>
<accession>A0A167MPG9</accession>
<evidence type="ECO:0000256" key="1">
    <source>
        <dbReference type="ARBA" id="ARBA00004123"/>
    </source>
</evidence>
<dbReference type="CDD" id="cd00024">
    <property type="entry name" value="CD_CSD"/>
    <property type="match status" value="1"/>
</dbReference>
<dbReference type="PROSITE" id="PS50013">
    <property type="entry name" value="CHROMO_2"/>
    <property type="match status" value="1"/>
</dbReference>
<dbReference type="STRING" id="763407.A0A167MPG9"/>
<proteinExistence type="predicted"/>
<dbReference type="OrthoDB" id="433924at2759"/>
<keyword evidence="5" id="KW-1185">Reference proteome</keyword>
<dbReference type="GO" id="GO:0000792">
    <property type="term" value="C:heterochromatin"/>
    <property type="evidence" value="ECO:0007669"/>
    <property type="project" value="UniProtKB-ARBA"/>
</dbReference>
<dbReference type="GO" id="GO:0005634">
    <property type="term" value="C:nucleus"/>
    <property type="evidence" value="ECO:0007669"/>
    <property type="project" value="UniProtKB-SubCell"/>
</dbReference>
<sequence>MSFQPDDIAESILRHKENNGVIEEYNIKWLGYDVDASTWESAHVIETDFPALAYKYKNKVIQEKKQLQSIENAIRNEEKKETEDFDSEDYMDFIENITDWETEVDHIASVERAQYAGLVVYIVWKNGKKTIHHSTEVYAKCPERMLDFYESKIIRAKVTQKDLEKTKRNFRNNGSRRK</sequence>
<comment type="subcellular location">
    <subcellularLocation>
        <location evidence="1">Nucleus</location>
    </subcellularLocation>
</comment>
<dbReference type="InterPro" id="IPR008251">
    <property type="entry name" value="Chromo_shadow_dom"/>
</dbReference>
<dbReference type="RefSeq" id="XP_018291489.1">
    <property type="nucleotide sequence ID" value="XM_018433881.1"/>
</dbReference>
<dbReference type="SMART" id="SM00298">
    <property type="entry name" value="CHROMO"/>
    <property type="match status" value="1"/>
</dbReference>
<dbReference type="Pfam" id="PF00385">
    <property type="entry name" value="Chromo"/>
    <property type="match status" value="1"/>
</dbReference>
<feature type="domain" description="Chromo" evidence="3">
    <location>
        <begin position="7"/>
        <end position="68"/>
    </location>
</feature>
<dbReference type="Proteomes" id="UP000077315">
    <property type="component" value="Unassembled WGS sequence"/>
</dbReference>
<evidence type="ECO:0000259" key="3">
    <source>
        <dbReference type="PROSITE" id="PS50013"/>
    </source>
</evidence>
<dbReference type="InterPro" id="IPR023780">
    <property type="entry name" value="Chromo_domain"/>
</dbReference>
<evidence type="ECO:0000313" key="5">
    <source>
        <dbReference type="Proteomes" id="UP000077315"/>
    </source>
</evidence>
<protein>
    <recommendedName>
        <fullName evidence="3">Chromo domain-containing protein</fullName>
    </recommendedName>
</protein>
<dbReference type="SUPFAM" id="SSF54160">
    <property type="entry name" value="Chromo domain-like"/>
    <property type="match status" value="2"/>
</dbReference>
<dbReference type="Gene3D" id="2.40.50.40">
    <property type="match status" value="2"/>
</dbReference>
<dbReference type="Pfam" id="PF01393">
    <property type="entry name" value="Chromo_shadow"/>
    <property type="match status" value="1"/>
</dbReference>
<evidence type="ECO:0000313" key="4">
    <source>
        <dbReference type="EMBL" id="OAD73449.1"/>
    </source>
</evidence>
<reference evidence="5" key="1">
    <citation type="submission" date="2015-06" db="EMBL/GenBank/DDBJ databases">
        <title>Expansion of signal transduction pathways in fungi by whole-genome duplication.</title>
        <authorList>
            <consortium name="DOE Joint Genome Institute"/>
            <person name="Corrochano L.M."/>
            <person name="Kuo A."/>
            <person name="Marcet-Houben M."/>
            <person name="Polaino S."/>
            <person name="Salamov A."/>
            <person name="Villalobos J.M."/>
            <person name="Alvarez M.I."/>
            <person name="Avalos J."/>
            <person name="Benito E.P."/>
            <person name="Benoit I."/>
            <person name="Burger G."/>
            <person name="Camino L.P."/>
            <person name="Canovas D."/>
            <person name="Cerda-Olmedo E."/>
            <person name="Cheng J.-F."/>
            <person name="Dominguez A."/>
            <person name="Elias M."/>
            <person name="Eslava A.P."/>
            <person name="Glaser F."/>
            <person name="Grimwood J."/>
            <person name="Gutierrez G."/>
            <person name="Heitman J."/>
            <person name="Henrissat B."/>
            <person name="Iturriaga E.A."/>
            <person name="Lang B.F."/>
            <person name="Lavin J.L."/>
            <person name="Lee S."/>
            <person name="Li W."/>
            <person name="Lindquist E."/>
            <person name="Lopez-Garcia S."/>
            <person name="Luque E.M."/>
            <person name="Marcos A.T."/>
            <person name="Martin J."/>
            <person name="McCluskey K."/>
            <person name="Medina H.R."/>
            <person name="Miralles-Duran A."/>
            <person name="Miyazaki A."/>
            <person name="Munoz-Torres E."/>
            <person name="Oguiza J.A."/>
            <person name="Ohm R."/>
            <person name="Olmedo M."/>
            <person name="Orejas M."/>
            <person name="Ortiz-Castellanos L."/>
            <person name="Pisabarro A.G."/>
            <person name="Rodriguez-Romero J."/>
            <person name="Ruiz-Herrera J."/>
            <person name="Ruiz-Vazquez R."/>
            <person name="Sanz C."/>
            <person name="Schackwitz W."/>
            <person name="Schmutz J."/>
            <person name="Shahriari M."/>
            <person name="Shelest E."/>
            <person name="Silva-Franco F."/>
            <person name="Soanes D."/>
            <person name="Syed K."/>
            <person name="Tagua V.G."/>
            <person name="Talbot N.J."/>
            <person name="Thon M."/>
            <person name="De vries R.P."/>
            <person name="Wiebenga A."/>
            <person name="Yadav J.S."/>
            <person name="Braun E.L."/>
            <person name="Baker S."/>
            <person name="Garre V."/>
            <person name="Horwitz B."/>
            <person name="Torres-Martinez S."/>
            <person name="Idnurm A."/>
            <person name="Herrera-Estrella A."/>
            <person name="Gabaldon T."/>
            <person name="Grigoriev I.V."/>
        </authorList>
    </citation>
    <scope>NUCLEOTIDE SEQUENCE [LARGE SCALE GENOMIC DNA]</scope>
    <source>
        <strain evidence="5">NRRL 1555(-)</strain>
    </source>
</reference>
<dbReference type="VEuPathDB" id="FungiDB:PHYBLDRAFT_158939"/>
<dbReference type="InterPro" id="IPR023779">
    <property type="entry name" value="Chromodomain_CS"/>
</dbReference>
<dbReference type="AlphaFoldDB" id="A0A167MPG9"/>
<dbReference type="InterPro" id="IPR016197">
    <property type="entry name" value="Chromo-like_dom_sf"/>
</dbReference>
<name>A0A167MPG9_PHYB8</name>
<evidence type="ECO:0000256" key="2">
    <source>
        <dbReference type="ARBA" id="ARBA00023242"/>
    </source>
</evidence>
<keyword evidence="2" id="KW-0539">Nucleus</keyword>
<gene>
    <name evidence="4" type="ORF">PHYBLDRAFT_158939</name>
</gene>
<dbReference type="EMBL" id="KV440981">
    <property type="protein sequence ID" value="OAD73449.1"/>
    <property type="molecule type" value="Genomic_DNA"/>
</dbReference>
<dbReference type="InterPro" id="IPR000953">
    <property type="entry name" value="Chromo/chromo_shadow_dom"/>
</dbReference>
<dbReference type="SMART" id="SM00300">
    <property type="entry name" value="ChSh"/>
    <property type="match status" value="1"/>
</dbReference>
<dbReference type="InParanoid" id="A0A167MPG9"/>
<dbReference type="GeneID" id="28994787"/>
<organism evidence="4 5">
    <name type="scientific">Phycomyces blakesleeanus (strain ATCC 8743b / DSM 1359 / FGSC 10004 / NBRC 33097 / NRRL 1555)</name>
    <dbReference type="NCBI Taxonomy" id="763407"/>
    <lineage>
        <taxon>Eukaryota</taxon>
        <taxon>Fungi</taxon>
        <taxon>Fungi incertae sedis</taxon>
        <taxon>Mucoromycota</taxon>
        <taxon>Mucoromycotina</taxon>
        <taxon>Mucoromycetes</taxon>
        <taxon>Mucorales</taxon>
        <taxon>Phycomycetaceae</taxon>
        <taxon>Phycomyces</taxon>
    </lineage>
</organism>